<dbReference type="OMA" id="PEEIFMS"/>
<keyword evidence="2" id="KW-1185">Reference proteome</keyword>
<evidence type="ECO:0000313" key="2">
    <source>
        <dbReference type="Proteomes" id="UP000011081"/>
    </source>
</evidence>
<protein>
    <submittedName>
        <fullName evidence="1">Uncharacterized protein</fullName>
    </submittedName>
</protein>
<dbReference type="InParanoid" id="L2GT86"/>
<accession>L2GT86</accession>
<dbReference type="AlphaFoldDB" id="L2GT86"/>
<sequence>MQITFKVTKNTAHSDHLNFRFRSDIKRIMRFQKYIAILSDDLYLYSRKETFNIQNVVYIDDSFFYTREGKKIYRLAHYYGRREEVCTKDECCSGEMVGAMRSAGADDLVYRNSTRMSSSTGNSTELVGIYDNHLIVKKGTRVFYKMMVFDGTLAHLYKKYLVLAGNGFVSLYDLETHDDNRISYQVRHGIRTRSLNRDTFLTIDDMLVYGSVVVSRKYARAAVRDLMHELIANARDKETAYRFLYHSNFDLEELNAEFDRHFEKCRGMPADDFRQLLVQVFNSDLECFDNGFVQYVEEQGINLKRITEKVILERGVKHVLDEIFLVMAFFKVTNDDFFFNLMRLRFLYDSGADDSIHGNVRAERLHATDTVLAGASIHGNVRAERLHATDTVLAGASIHGNANTAVKIMDIRYERLFFYDKSVNINKMVKKHRVQKDVECIKKILYESKIRFDADDFEGKRRDAQNIRKHAALGDALVYFLSKKMGKKRLSDKLMNRNITKLNDVRTLLSKKTYPLLSVLFADHVTKIREKSQRRGPYSNERRKFYDFYYRLVHTIKYSETICTYTPMNDPFLELVLNGFLFMNTDKQWVKRKLFRKEECKPEEIFMSEVLRNCIDFEEIDVNGLFTVKDNQSNGYYYRVAGRLFYICLWFVNYCDRINKKTFERTSSALTDEEEREMVKDKKRKEITQSLLGFCLEMEEKMHRKKSFRVVFDYALIVLCVINSGTCDLDVLRIVRRKILETKDAKFLTNRTSFYVCCDEGCYVTGCLDYGRILKYKMCLGVLCSGLGHYKLKERMSTVKYLIIAFYPVWPVAMDDHKDYTECRYVIFNALEKKPMMFTYRVLYGDEYDKKYRLDILSDYCEKNDECTEKWEHLVELMLEMR</sequence>
<dbReference type="HOGENOM" id="CLU_326576_0_0_1"/>
<dbReference type="RefSeq" id="XP_008074700.1">
    <property type="nucleotide sequence ID" value="XM_008076509.1"/>
</dbReference>
<proteinExistence type="predicted"/>
<dbReference type="STRING" id="948595.L2GT86"/>
<evidence type="ECO:0000313" key="1">
    <source>
        <dbReference type="EMBL" id="ELA46839.1"/>
    </source>
</evidence>
<dbReference type="Proteomes" id="UP000011081">
    <property type="component" value="Unassembled WGS sequence"/>
</dbReference>
<reference evidence="2" key="1">
    <citation type="submission" date="2011-03" db="EMBL/GenBank/DDBJ databases">
        <title>The genome sequence of Vavraia culicis strain floridensis.</title>
        <authorList>
            <consortium name="The Broad Institute Genome Sequencing Platform"/>
            <person name="Cuomo C."/>
            <person name="Becnel J."/>
            <person name="Sanscrainte N."/>
            <person name="Young S.K."/>
            <person name="Zeng Q."/>
            <person name="Gargeya S."/>
            <person name="Fitzgerald M."/>
            <person name="Haas B."/>
            <person name="Abouelleil A."/>
            <person name="Alvarado L."/>
            <person name="Arachchi H.M."/>
            <person name="Berlin A."/>
            <person name="Chapman S.B."/>
            <person name="Gearin G."/>
            <person name="Goldberg J."/>
            <person name="Griggs A."/>
            <person name="Gujja S."/>
            <person name="Hansen M."/>
            <person name="Heiman D."/>
            <person name="Howarth C."/>
            <person name="Larimer J."/>
            <person name="Lui A."/>
            <person name="MacDonald P.J.P."/>
            <person name="McCowen C."/>
            <person name="Montmayeur A."/>
            <person name="Murphy C."/>
            <person name="Neiman D."/>
            <person name="Pearson M."/>
            <person name="Priest M."/>
            <person name="Roberts A."/>
            <person name="Saif S."/>
            <person name="Shea T."/>
            <person name="Sisk P."/>
            <person name="Stolte C."/>
            <person name="Sykes S."/>
            <person name="Wortman J."/>
            <person name="Nusbaum C."/>
            <person name="Birren B."/>
        </authorList>
    </citation>
    <scope>NUCLEOTIDE SEQUENCE [LARGE SCALE GENOMIC DNA]</scope>
    <source>
        <strain evidence="2">floridensis</strain>
    </source>
</reference>
<dbReference type="EMBL" id="GL877431">
    <property type="protein sequence ID" value="ELA46839.1"/>
    <property type="molecule type" value="Genomic_DNA"/>
</dbReference>
<name>L2GT86_VAVCU</name>
<dbReference type="VEuPathDB" id="MicrosporidiaDB:VCUG_01683"/>
<organism evidence="1 2">
    <name type="scientific">Vavraia culicis (isolate floridensis)</name>
    <name type="common">Microsporidian parasite</name>
    <dbReference type="NCBI Taxonomy" id="948595"/>
    <lineage>
        <taxon>Eukaryota</taxon>
        <taxon>Fungi</taxon>
        <taxon>Fungi incertae sedis</taxon>
        <taxon>Microsporidia</taxon>
        <taxon>Pleistophoridae</taxon>
        <taxon>Vavraia</taxon>
    </lineage>
</organism>
<dbReference type="OrthoDB" id="26401at2759"/>
<gene>
    <name evidence="1" type="ORF">VCUG_01683</name>
</gene>
<dbReference type="GeneID" id="19879557"/>